<keyword evidence="3" id="KW-1185">Reference proteome</keyword>
<dbReference type="SMART" id="SM00213">
    <property type="entry name" value="UBQ"/>
    <property type="match status" value="1"/>
</dbReference>
<comment type="caution">
    <text evidence="2">The sequence shown here is derived from an EMBL/GenBank/DDBJ whole genome shotgun (WGS) entry which is preliminary data.</text>
</comment>
<feature type="non-terminal residue" evidence="2">
    <location>
        <position position="79"/>
    </location>
</feature>
<sequence length="79" mass="8983">DQLGIRVTDSNNDILFRIRKSTPLDSVMQAFCERQGKNINVVRFLFEGQRVQPTDSPDSLGIIDGDSLSVHQEQIRGFY</sequence>
<dbReference type="PANTHER" id="PTHR10562">
    <property type="entry name" value="SMALL UBIQUITIN-RELATED MODIFIER"/>
    <property type="match status" value="1"/>
</dbReference>
<evidence type="ECO:0000313" key="3">
    <source>
        <dbReference type="Proteomes" id="UP000758603"/>
    </source>
</evidence>
<dbReference type="EMBL" id="JAGPXC010000011">
    <property type="protein sequence ID" value="KAH6645621.1"/>
    <property type="molecule type" value="Genomic_DNA"/>
</dbReference>
<proteinExistence type="predicted"/>
<dbReference type="InterPro" id="IPR029071">
    <property type="entry name" value="Ubiquitin-like_domsf"/>
</dbReference>
<feature type="domain" description="Ubiquitin-like" evidence="1">
    <location>
        <begin position="1"/>
        <end position="77"/>
    </location>
</feature>
<dbReference type="PROSITE" id="PS50053">
    <property type="entry name" value="UBIQUITIN_2"/>
    <property type="match status" value="1"/>
</dbReference>
<dbReference type="GeneID" id="70125987"/>
<evidence type="ECO:0000259" key="1">
    <source>
        <dbReference type="PROSITE" id="PS50053"/>
    </source>
</evidence>
<accession>A0A9P8UBN5</accession>
<dbReference type="Pfam" id="PF11976">
    <property type="entry name" value="Rad60-SLD"/>
    <property type="match status" value="1"/>
</dbReference>
<organism evidence="2 3">
    <name type="scientific">Truncatella angustata</name>
    <dbReference type="NCBI Taxonomy" id="152316"/>
    <lineage>
        <taxon>Eukaryota</taxon>
        <taxon>Fungi</taxon>
        <taxon>Dikarya</taxon>
        <taxon>Ascomycota</taxon>
        <taxon>Pezizomycotina</taxon>
        <taxon>Sordariomycetes</taxon>
        <taxon>Xylariomycetidae</taxon>
        <taxon>Amphisphaeriales</taxon>
        <taxon>Sporocadaceae</taxon>
        <taxon>Truncatella</taxon>
    </lineage>
</organism>
<dbReference type="Gene3D" id="3.10.20.90">
    <property type="entry name" value="Phosphatidylinositol 3-kinase Catalytic Subunit, Chain A, domain 1"/>
    <property type="match status" value="1"/>
</dbReference>
<protein>
    <submittedName>
        <fullName evidence="2">Ubiquitin family protein</fullName>
    </submittedName>
</protein>
<dbReference type="Proteomes" id="UP000758603">
    <property type="component" value="Unassembled WGS sequence"/>
</dbReference>
<feature type="non-terminal residue" evidence="2">
    <location>
        <position position="1"/>
    </location>
</feature>
<dbReference type="SUPFAM" id="SSF54236">
    <property type="entry name" value="Ubiquitin-like"/>
    <property type="match status" value="1"/>
</dbReference>
<dbReference type="RefSeq" id="XP_045952135.1">
    <property type="nucleotide sequence ID" value="XM_046097095.1"/>
</dbReference>
<name>A0A9P8UBN5_9PEZI</name>
<reference evidence="2" key="1">
    <citation type="journal article" date="2021" name="Nat. Commun.">
        <title>Genetic determinants of endophytism in the Arabidopsis root mycobiome.</title>
        <authorList>
            <person name="Mesny F."/>
            <person name="Miyauchi S."/>
            <person name="Thiergart T."/>
            <person name="Pickel B."/>
            <person name="Atanasova L."/>
            <person name="Karlsson M."/>
            <person name="Huettel B."/>
            <person name="Barry K.W."/>
            <person name="Haridas S."/>
            <person name="Chen C."/>
            <person name="Bauer D."/>
            <person name="Andreopoulos W."/>
            <person name="Pangilinan J."/>
            <person name="LaButti K."/>
            <person name="Riley R."/>
            <person name="Lipzen A."/>
            <person name="Clum A."/>
            <person name="Drula E."/>
            <person name="Henrissat B."/>
            <person name="Kohler A."/>
            <person name="Grigoriev I.V."/>
            <person name="Martin F.M."/>
            <person name="Hacquard S."/>
        </authorList>
    </citation>
    <scope>NUCLEOTIDE SEQUENCE</scope>
    <source>
        <strain evidence="2">MPI-SDFR-AT-0073</strain>
    </source>
</reference>
<dbReference type="InterPro" id="IPR022617">
    <property type="entry name" value="Rad60/SUMO-like_dom"/>
</dbReference>
<dbReference type="AlphaFoldDB" id="A0A9P8UBN5"/>
<evidence type="ECO:0000313" key="2">
    <source>
        <dbReference type="EMBL" id="KAH6645621.1"/>
    </source>
</evidence>
<gene>
    <name evidence="2" type="ORF">BKA67DRAFT_503014</name>
</gene>
<dbReference type="OrthoDB" id="442921at2759"/>
<dbReference type="InterPro" id="IPR000626">
    <property type="entry name" value="Ubiquitin-like_dom"/>
</dbReference>